<dbReference type="Proteomes" id="UP000295357">
    <property type="component" value="Unassembled WGS sequence"/>
</dbReference>
<dbReference type="AlphaFoldDB" id="A0A4R6NDU1"/>
<gene>
    <name evidence="2" type="ORF">DFR39_101669</name>
</gene>
<keyword evidence="3" id="KW-1185">Reference proteome</keyword>
<sequence>MSMIKKTQPYLYGPLLALTLLAGTAAQAGGNHQHDHKPLHGGIVAEASDLDFELLLSRPGQITLYVRDHGKPLALNGASARLTLLSGSDKREASLVAVGGERLEAQGDFKLAAGSKVVALVQLPGRKPVNVRFALK</sequence>
<evidence type="ECO:0000256" key="1">
    <source>
        <dbReference type="SAM" id="SignalP"/>
    </source>
</evidence>
<keyword evidence="1" id="KW-0732">Signal</keyword>
<feature type="signal peptide" evidence="1">
    <location>
        <begin position="1"/>
        <end position="28"/>
    </location>
</feature>
<dbReference type="EMBL" id="SNXE01000001">
    <property type="protein sequence ID" value="TDP13195.1"/>
    <property type="molecule type" value="Genomic_DNA"/>
</dbReference>
<protein>
    <recommendedName>
        <fullName evidence="4">Copper(I)-binding protein</fullName>
    </recommendedName>
</protein>
<evidence type="ECO:0008006" key="4">
    <source>
        <dbReference type="Google" id="ProtNLM"/>
    </source>
</evidence>
<dbReference type="RefSeq" id="WP_246030660.1">
    <property type="nucleotide sequence ID" value="NZ_JAUFPJ010000001.1"/>
</dbReference>
<comment type="caution">
    <text evidence="2">The sequence shown here is derived from an EMBL/GenBank/DDBJ whole genome shotgun (WGS) entry which is preliminary data.</text>
</comment>
<reference evidence="2 3" key="1">
    <citation type="submission" date="2019-03" db="EMBL/GenBank/DDBJ databases">
        <title>Genomic Encyclopedia of Type Strains, Phase IV (KMG-IV): sequencing the most valuable type-strain genomes for metagenomic binning, comparative biology and taxonomic classification.</title>
        <authorList>
            <person name="Goeker M."/>
        </authorList>
    </citation>
    <scope>NUCLEOTIDE SEQUENCE [LARGE SCALE GENOMIC DNA]</scope>
    <source>
        <strain evidence="2 3">DSM 25082</strain>
    </source>
</reference>
<evidence type="ECO:0000313" key="2">
    <source>
        <dbReference type="EMBL" id="TDP13195.1"/>
    </source>
</evidence>
<proteinExistence type="predicted"/>
<feature type="chain" id="PRO_5020449304" description="Copper(I)-binding protein" evidence="1">
    <location>
        <begin position="29"/>
        <end position="136"/>
    </location>
</feature>
<evidence type="ECO:0000313" key="3">
    <source>
        <dbReference type="Proteomes" id="UP000295357"/>
    </source>
</evidence>
<organism evidence="2 3">
    <name type="scientific">Roseateles asaccharophilus</name>
    <dbReference type="NCBI Taxonomy" id="582607"/>
    <lineage>
        <taxon>Bacteria</taxon>
        <taxon>Pseudomonadati</taxon>
        <taxon>Pseudomonadota</taxon>
        <taxon>Betaproteobacteria</taxon>
        <taxon>Burkholderiales</taxon>
        <taxon>Sphaerotilaceae</taxon>
        <taxon>Roseateles</taxon>
    </lineage>
</organism>
<name>A0A4R6NDU1_9BURK</name>
<accession>A0A4R6NDU1</accession>